<reference evidence="1" key="1">
    <citation type="submission" date="2020-10" db="EMBL/GenBank/DDBJ databases">
        <title>Taxonomic study of unclassified bacteria belonging to the class Ktedonobacteria.</title>
        <authorList>
            <person name="Yabe S."/>
            <person name="Wang C.M."/>
            <person name="Zheng Y."/>
            <person name="Sakai Y."/>
            <person name="Cavaletti L."/>
            <person name="Monciardini P."/>
            <person name="Donadio S."/>
        </authorList>
    </citation>
    <scope>NUCLEOTIDE SEQUENCE</scope>
    <source>
        <strain evidence="1">SOSP1-1</strain>
    </source>
</reference>
<accession>A0A8J3I4L0</accession>
<evidence type="ECO:0000313" key="2">
    <source>
        <dbReference type="Proteomes" id="UP000612362"/>
    </source>
</evidence>
<sequence>MASYNASAVACGSLIIAAICSMLSNSEAKWEAFQEQQAKIIEQSSAPAALESQHQSKGFKRCHILCFL</sequence>
<keyword evidence="2" id="KW-1185">Reference proteome</keyword>
<protein>
    <submittedName>
        <fullName evidence="1">Uncharacterized protein</fullName>
    </submittedName>
</protein>
<dbReference type="AlphaFoldDB" id="A0A8J3I4L0"/>
<name>A0A8J3I4L0_9CHLR</name>
<dbReference type="Proteomes" id="UP000612362">
    <property type="component" value="Unassembled WGS sequence"/>
</dbReference>
<organism evidence="1 2">
    <name type="scientific">Ktedonospora formicarum</name>
    <dbReference type="NCBI Taxonomy" id="2778364"/>
    <lineage>
        <taxon>Bacteria</taxon>
        <taxon>Bacillati</taxon>
        <taxon>Chloroflexota</taxon>
        <taxon>Ktedonobacteria</taxon>
        <taxon>Ktedonobacterales</taxon>
        <taxon>Ktedonobacteraceae</taxon>
        <taxon>Ktedonospora</taxon>
    </lineage>
</organism>
<comment type="caution">
    <text evidence="1">The sequence shown here is derived from an EMBL/GenBank/DDBJ whole genome shotgun (WGS) entry which is preliminary data.</text>
</comment>
<evidence type="ECO:0000313" key="1">
    <source>
        <dbReference type="EMBL" id="GHO46958.1"/>
    </source>
</evidence>
<proteinExistence type="predicted"/>
<gene>
    <name evidence="1" type="ORF">KSX_51210</name>
</gene>
<dbReference type="EMBL" id="BNJF01000002">
    <property type="protein sequence ID" value="GHO46958.1"/>
    <property type="molecule type" value="Genomic_DNA"/>
</dbReference>